<dbReference type="GO" id="GO:0006099">
    <property type="term" value="P:tricarboxylic acid cycle"/>
    <property type="evidence" value="ECO:0007669"/>
    <property type="project" value="UniProtKB-KW"/>
</dbReference>
<comment type="similarity">
    <text evidence="1">Belongs to the LDH/MDH superfamily. MDH type 2 family.</text>
</comment>
<dbReference type="OMA" id="NSSHERF"/>
<dbReference type="PROSITE" id="PS00068">
    <property type="entry name" value="MDH"/>
    <property type="match status" value="1"/>
</dbReference>
<evidence type="ECO:0000313" key="8">
    <source>
        <dbReference type="EMBL" id="ETO21175.1"/>
    </source>
</evidence>
<dbReference type="InterPro" id="IPR036291">
    <property type="entry name" value="NAD(P)-bd_dom_sf"/>
</dbReference>
<feature type="domain" description="Lactate/malate dehydrogenase N-terminal" evidence="7">
    <location>
        <begin position="69"/>
        <end position="215"/>
    </location>
</feature>
<evidence type="ECO:0000256" key="5">
    <source>
        <dbReference type="RuleBase" id="RU003405"/>
    </source>
</evidence>
<dbReference type="Proteomes" id="UP000023152">
    <property type="component" value="Unassembled WGS sequence"/>
</dbReference>
<accession>X6N4F4</accession>
<evidence type="ECO:0000256" key="2">
    <source>
        <dbReference type="ARBA" id="ARBA00012995"/>
    </source>
</evidence>
<dbReference type="OrthoDB" id="4069699at2759"/>
<proteinExistence type="inferred from homology"/>
<evidence type="ECO:0000256" key="4">
    <source>
        <dbReference type="ARBA" id="ARBA00023027"/>
    </source>
</evidence>
<reference evidence="8 9" key="1">
    <citation type="journal article" date="2013" name="Curr. Biol.">
        <title>The Genome of the Foraminiferan Reticulomyxa filosa.</title>
        <authorList>
            <person name="Glockner G."/>
            <person name="Hulsmann N."/>
            <person name="Schleicher M."/>
            <person name="Noegel A.A."/>
            <person name="Eichinger L."/>
            <person name="Gallinger C."/>
            <person name="Pawlowski J."/>
            <person name="Sierra R."/>
            <person name="Euteneuer U."/>
            <person name="Pillet L."/>
            <person name="Moustafa A."/>
            <person name="Platzer M."/>
            <person name="Groth M."/>
            <person name="Szafranski K."/>
            <person name="Schliwa M."/>
        </authorList>
    </citation>
    <scope>NUCLEOTIDE SEQUENCE [LARGE SCALE GENOMIC DNA]</scope>
</reference>
<dbReference type="InterPro" id="IPR001252">
    <property type="entry name" value="Malate_DH_AS"/>
</dbReference>
<evidence type="ECO:0000259" key="7">
    <source>
        <dbReference type="Pfam" id="PF00056"/>
    </source>
</evidence>
<dbReference type="EMBL" id="ASPP01011876">
    <property type="protein sequence ID" value="ETO21175.1"/>
    <property type="molecule type" value="Genomic_DNA"/>
</dbReference>
<keyword evidence="6" id="KW-0472">Membrane</keyword>
<comment type="catalytic activity">
    <reaction evidence="5">
        <text>(S)-malate + NAD(+) = oxaloacetate + NADH + H(+)</text>
        <dbReference type="Rhea" id="RHEA:21432"/>
        <dbReference type="ChEBI" id="CHEBI:15378"/>
        <dbReference type="ChEBI" id="CHEBI:15589"/>
        <dbReference type="ChEBI" id="CHEBI:16452"/>
        <dbReference type="ChEBI" id="CHEBI:57540"/>
        <dbReference type="ChEBI" id="CHEBI:57945"/>
        <dbReference type="EC" id="1.1.1.37"/>
    </reaction>
</comment>
<dbReference type="Gene3D" id="3.40.50.720">
    <property type="entry name" value="NAD(P)-binding Rossmann-like Domain"/>
    <property type="match status" value="1"/>
</dbReference>
<keyword evidence="9" id="KW-1185">Reference proteome</keyword>
<dbReference type="EC" id="1.1.1.37" evidence="2 5"/>
<keyword evidence="3 5" id="KW-0560">Oxidoreductase</keyword>
<feature type="non-terminal residue" evidence="8">
    <location>
        <position position="243"/>
    </location>
</feature>
<evidence type="ECO:0000256" key="3">
    <source>
        <dbReference type="ARBA" id="ARBA00023002"/>
    </source>
</evidence>
<dbReference type="AlphaFoldDB" id="X6N4F4"/>
<dbReference type="Pfam" id="PF00056">
    <property type="entry name" value="Ldh_1_N"/>
    <property type="match status" value="1"/>
</dbReference>
<dbReference type="SUPFAM" id="SSF51735">
    <property type="entry name" value="NAD(P)-binding Rossmann-fold domains"/>
    <property type="match status" value="1"/>
</dbReference>
<dbReference type="GO" id="GO:0006108">
    <property type="term" value="P:malate metabolic process"/>
    <property type="evidence" value="ECO:0007669"/>
    <property type="project" value="InterPro"/>
</dbReference>
<evidence type="ECO:0000256" key="6">
    <source>
        <dbReference type="SAM" id="Phobius"/>
    </source>
</evidence>
<dbReference type="FunFam" id="3.40.50.720:FF:000010">
    <property type="entry name" value="Malate dehydrogenase"/>
    <property type="match status" value="1"/>
</dbReference>
<dbReference type="InterPro" id="IPR010945">
    <property type="entry name" value="Malate_DH_type2"/>
</dbReference>
<sequence length="243" mass="26970">MFERERQRFAKNSQRFVCNLFILSFQSYLFCHLMIINFFFFVPIQWGKKKKKILGQNRPARTVVKKPLRVVITGAAGQVGYALIPLFASGQVLGTDQPLILTLLEIPSALKALSGVAMEIEDGAYPLVEAVIPTSDHPVAFKDVDYAVLVGGFPRGPGMERKDLLAKNSPIFQSMGESLQKYAKETCKVLVVANPANTNTLICSRYATKIPKRNFAALTRLDQNRATTQLAHKLGVKVRAVSN</sequence>
<organism evidence="8 9">
    <name type="scientific">Reticulomyxa filosa</name>
    <dbReference type="NCBI Taxonomy" id="46433"/>
    <lineage>
        <taxon>Eukaryota</taxon>
        <taxon>Sar</taxon>
        <taxon>Rhizaria</taxon>
        <taxon>Retaria</taxon>
        <taxon>Foraminifera</taxon>
        <taxon>Monothalamids</taxon>
        <taxon>Reticulomyxidae</taxon>
        <taxon>Reticulomyxa</taxon>
    </lineage>
</organism>
<dbReference type="GO" id="GO:0030060">
    <property type="term" value="F:L-malate dehydrogenase (NAD+) activity"/>
    <property type="evidence" value="ECO:0007669"/>
    <property type="project" value="UniProtKB-EC"/>
</dbReference>
<keyword evidence="6" id="KW-1133">Transmembrane helix</keyword>
<dbReference type="PANTHER" id="PTHR23382">
    <property type="entry name" value="MALATE DEHYDROGENASE"/>
    <property type="match status" value="1"/>
</dbReference>
<evidence type="ECO:0000313" key="9">
    <source>
        <dbReference type="Proteomes" id="UP000023152"/>
    </source>
</evidence>
<keyword evidence="6" id="KW-0812">Transmembrane</keyword>
<feature type="transmembrane region" description="Helical" evidence="6">
    <location>
        <begin position="20"/>
        <end position="42"/>
    </location>
</feature>
<dbReference type="InterPro" id="IPR001236">
    <property type="entry name" value="Lactate/malate_DH_N"/>
</dbReference>
<name>X6N4F4_RETFI</name>
<keyword evidence="4 5" id="KW-0520">NAD</keyword>
<keyword evidence="5" id="KW-0816">Tricarboxylic acid cycle</keyword>
<comment type="caution">
    <text evidence="8">The sequence shown here is derived from an EMBL/GenBank/DDBJ whole genome shotgun (WGS) entry which is preliminary data.</text>
</comment>
<gene>
    <name evidence="8" type="ORF">RFI_16027</name>
</gene>
<evidence type="ECO:0000256" key="1">
    <source>
        <dbReference type="ARBA" id="ARBA00009613"/>
    </source>
</evidence>
<protein>
    <recommendedName>
        <fullName evidence="2 5">Malate dehydrogenase</fullName>
        <ecNumber evidence="2 5">1.1.1.37</ecNumber>
    </recommendedName>
</protein>